<accession>A0A399FA24</accession>
<dbReference type="PROSITE" id="PS51257">
    <property type="entry name" value="PROKAR_LIPOPROTEIN"/>
    <property type="match status" value="1"/>
</dbReference>
<proteinExistence type="predicted"/>
<keyword evidence="4" id="KW-1185">Reference proteome</keyword>
<sequence>MGSLEGKRTFLLGILVLGLVGCSGLQQTPRSNPSNNQNTGQVIPGQPALPQPQIPGPLPQKEGPVPLKMGVRPLGLGDQVQLRFLVIANDANDFGLPTWKAILDQVGAPYDVLLARETPLTPDLLVDSDGSGKYSAVLLTNNSLLYQDDSGNFLSAFDGTEWNVLWDYERNYKVRQVSLYTSYGTFPEDYCLRAVSEGGVSGTPLNASLTAAGAKVFGELKANVLIPITYSYVYRDSLAPGCTATALLTSGGSILGVLSPSSDGRERLALTFTTNQYLLQANLLTYSLIRWASKGVFLGERKHYLHVDVDDWFNSADERNPDGTYVPDGFRMSASDAFSTYQLQRSLVTKYKAVLPSFMLNLAYNGEGADLTAPANGVSGATGCNLTLASPDPLTSTSRCLRNDFRWINHTFSHPKMQNYPGDPTCPSITAAQVRTEIRQNVTVATSLGLNLTNRTVLKTGEYSGLGVYNPDCHNDLDPPTDFGLMASNPDLLNEAALYGVKYLHGNMSFRSHQPDCFNCGIYHPMKPSLLVVPDWPTNIAYLATTPDEETSIYNCFFGPNGTCAGGQFRYWPQDLTYPQIIDAETTLALNHLASGSVYSHTFHIANLRQYSSSPSRNLLFDWLDALVGKYATYFKASLKDLAWPSLGAYVANRTSHFSTLPATKAVWDRALGRVTVSSTAAGTLYLSGATATGPGISSETYNGNTISRLSLAAGQTVTLTPAAYVATLSGDLGDVNLQALPDPPDSPPSDGE</sequence>
<comment type="caution">
    <text evidence="3">The sequence shown here is derived from an EMBL/GenBank/DDBJ whole genome shotgun (WGS) entry which is preliminary data.</text>
</comment>
<reference evidence="3 4" key="1">
    <citation type="submission" date="2018-08" db="EMBL/GenBank/DDBJ databases">
        <title>Meiothermus granaticius genome AF-68 sequencing project.</title>
        <authorList>
            <person name="Da Costa M.S."/>
            <person name="Albuquerque L."/>
            <person name="Raposo P."/>
            <person name="Froufe H.J.C."/>
            <person name="Barroso C.S."/>
            <person name="Egas C."/>
        </authorList>
    </citation>
    <scope>NUCLEOTIDE SEQUENCE [LARGE SCALE GENOMIC DNA]</scope>
    <source>
        <strain evidence="3 4">AF-68</strain>
    </source>
</reference>
<dbReference type="Proteomes" id="UP000266178">
    <property type="component" value="Unassembled WGS sequence"/>
</dbReference>
<evidence type="ECO:0000256" key="1">
    <source>
        <dbReference type="SAM" id="MobiDB-lite"/>
    </source>
</evidence>
<name>A0A399FA24_9DEIN</name>
<dbReference type="RefSeq" id="WP_186813135.1">
    <property type="nucleotide sequence ID" value="NZ_BJXM01000020.1"/>
</dbReference>
<evidence type="ECO:0000259" key="2">
    <source>
        <dbReference type="Pfam" id="PF25116"/>
    </source>
</evidence>
<feature type="compositionally biased region" description="Polar residues" evidence="1">
    <location>
        <begin position="27"/>
        <end position="41"/>
    </location>
</feature>
<feature type="region of interest" description="Disordered" evidence="1">
    <location>
        <begin position="27"/>
        <end position="65"/>
    </location>
</feature>
<dbReference type="AlphaFoldDB" id="A0A399FA24"/>
<feature type="compositionally biased region" description="Pro residues" evidence="1">
    <location>
        <begin position="47"/>
        <end position="58"/>
    </location>
</feature>
<dbReference type="Pfam" id="PF25116">
    <property type="entry name" value="CBM87_Agd3"/>
    <property type="match status" value="1"/>
</dbReference>
<organism evidence="3 4">
    <name type="scientific">Meiothermus granaticius NBRC 107808</name>
    <dbReference type="NCBI Taxonomy" id="1227551"/>
    <lineage>
        <taxon>Bacteria</taxon>
        <taxon>Thermotogati</taxon>
        <taxon>Deinococcota</taxon>
        <taxon>Deinococci</taxon>
        <taxon>Thermales</taxon>
        <taxon>Thermaceae</taxon>
        <taxon>Meiothermus</taxon>
    </lineage>
</organism>
<feature type="domain" description="Agd3 CBM87" evidence="2">
    <location>
        <begin position="80"/>
        <end position="248"/>
    </location>
</feature>
<evidence type="ECO:0000313" key="3">
    <source>
        <dbReference type="EMBL" id="RIH92565.1"/>
    </source>
</evidence>
<dbReference type="InterPro" id="IPR056827">
    <property type="entry name" value="CBM87_Agd3"/>
</dbReference>
<dbReference type="EMBL" id="QWLB01000017">
    <property type="protein sequence ID" value="RIH92565.1"/>
    <property type="molecule type" value="Genomic_DNA"/>
</dbReference>
<evidence type="ECO:0000313" key="4">
    <source>
        <dbReference type="Proteomes" id="UP000266178"/>
    </source>
</evidence>
<gene>
    <name evidence="3" type="ORF">Mgrana_01465</name>
</gene>
<protein>
    <recommendedName>
        <fullName evidence="2">Agd3 CBM87 domain-containing protein</fullName>
    </recommendedName>
</protein>